<evidence type="ECO:0000256" key="1">
    <source>
        <dbReference type="SAM" id="MobiDB-lite"/>
    </source>
</evidence>
<organism evidence="2">
    <name type="scientific">Culex pipiens</name>
    <name type="common">House mosquito</name>
    <dbReference type="NCBI Taxonomy" id="7175"/>
    <lineage>
        <taxon>Eukaryota</taxon>
        <taxon>Metazoa</taxon>
        <taxon>Ecdysozoa</taxon>
        <taxon>Arthropoda</taxon>
        <taxon>Hexapoda</taxon>
        <taxon>Insecta</taxon>
        <taxon>Pterygota</taxon>
        <taxon>Neoptera</taxon>
        <taxon>Endopterygota</taxon>
        <taxon>Diptera</taxon>
        <taxon>Nematocera</taxon>
        <taxon>Culicoidea</taxon>
        <taxon>Culicidae</taxon>
        <taxon>Culicinae</taxon>
        <taxon>Culicini</taxon>
        <taxon>Culex</taxon>
        <taxon>Culex</taxon>
    </lineage>
</organism>
<accession>A0A8D8P0U2</accession>
<dbReference type="AlphaFoldDB" id="A0A8D8P0U2"/>
<dbReference type="EMBL" id="HBUE01208214">
    <property type="protein sequence ID" value="CAG6533128.1"/>
    <property type="molecule type" value="Transcribed_RNA"/>
</dbReference>
<proteinExistence type="predicted"/>
<name>A0A8D8P0U2_CULPI</name>
<sequence length="99" mass="11243">MCWPRRAVRSAQEVRQAPEDCQDVSRPGGAVQRWPSSFSDLDRVAVSMVACWRVRCWSSITRRTRSQSKRAVTGLRKTGSMNNSKVRTADAYLDQVVKI</sequence>
<evidence type="ECO:0000313" key="2">
    <source>
        <dbReference type="EMBL" id="CAG6585007.1"/>
    </source>
</evidence>
<dbReference type="EMBL" id="HBUE01314549">
    <property type="protein sequence ID" value="CAG6585007.1"/>
    <property type="molecule type" value="Transcribed_RNA"/>
</dbReference>
<feature type="region of interest" description="Disordered" evidence="1">
    <location>
        <begin position="1"/>
        <end position="29"/>
    </location>
</feature>
<protein>
    <submittedName>
        <fullName evidence="2">(northern house mosquito) hypothetical protein</fullName>
    </submittedName>
</protein>
<reference evidence="2" key="1">
    <citation type="submission" date="2021-05" db="EMBL/GenBank/DDBJ databases">
        <authorList>
            <person name="Alioto T."/>
            <person name="Alioto T."/>
            <person name="Gomez Garrido J."/>
        </authorList>
    </citation>
    <scope>NUCLEOTIDE SEQUENCE</scope>
</reference>